<proteinExistence type="predicted"/>
<evidence type="ECO:0000313" key="3">
    <source>
        <dbReference type="Proteomes" id="UP000179920"/>
    </source>
</evidence>
<sequence>MRNNSVAFSNNTGPSQNSNATGTSEVPTTNGPPQTLNTTGTSQDPTAIGPLPNPVSTSITNLASPVLPTLVASHPTAPPAPPLTSVSSAPITTPAEPSPHFVTRSDLSASIGELRQFLQDEIAEAFQKVARTATQLPPGPVSNLSRSDNIPQAPPAQAFPARLGEYLAAITYLWLSTDLIDKVHQDTLSIYDLPKLANPSWPGATAQEEPAPVVIEGFSVVKGPSTSASNRQFSKAVPNFSTFGQLWVIYLSLRSSTSHDNDISVSLGRFYQHVANLSDVFPWERVAGYVIAVCTSRFGRASASEWARFDTELHASHFQGVPARTSSTTNTKRPTARHDDPCSDQMCMSWNQGQCSGTDQRPCVRKHVCITCGGPHPSKTCTRPAQPTGPSPKANHTN</sequence>
<dbReference type="OrthoDB" id="2556649at2759"/>
<dbReference type="EMBL" id="LT558132">
    <property type="protein sequence ID" value="SAM85242.1"/>
    <property type="molecule type" value="Genomic_DNA"/>
</dbReference>
<accession>A0A1K0HDI6</accession>
<feature type="region of interest" description="Disordered" evidence="1">
    <location>
        <begin position="321"/>
        <end position="343"/>
    </location>
</feature>
<feature type="compositionally biased region" description="Polar residues" evidence="1">
    <location>
        <begin position="324"/>
        <end position="333"/>
    </location>
</feature>
<evidence type="ECO:0000313" key="2">
    <source>
        <dbReference type="EMBL" id="SAM85242.1"/>
    </source>
</evidence>
<reference evidence="3" key="1">
    <citation type="submission" date="2016-04" db="EMBL/GenBank/DDBJ databases">
        <authorList>
            <person name="Guldener U."/>
            <person name="Guldener U."/>
        </authorList>
    </citation>
    <scope>NUCLEOTIDE SEQUENCE [LARGE SCALE GENOMIC DNA]</scope>
    <source>
        <strain evidence="3">UB2112</strain>
    </source>
</reference>
<gene>
    <name evidence="2" type="ORF">UBRO_20084</name>
</gene>
<organism evidence="2 3">
    <name type="scientific">Ustilago bromivora</name>
    <dbReference type="NCBI Taxonomy" id="307758"/>
    <lineage>
        <taxon>Eukaryota</taxon>
        <taxon>Fungi</taxon>
        <taxon>Dikarya</taxon>
        <taxon>Basidiomycota</taxon>
        <taxon>Ustilaginomycotina</taxon>
        <taxon>Ustilaginomycetes</taxon>
        <taxon>Ustilaginales</taxon>
        <taxon>Ustilaginaceae</taxon>
        <taxon>Ustilago</taxon>
    </lineage>
</organism>
<name>A0A1K0HDI6_9BASI</name>
<feature type="region of interest" description="Disordered" evidence="1">
    <location>
        <begin position="379"/>
        <end position="398"/>
    </location>
</feature>
<feature type="compositionally biased region" description="Polar residues" evidence="1">
    <location>
        <begin position="1"/>
        <end position="45"/>
    </location>
</feature>
<dbReference type="AlphaFoldDB" id="A0A1K0HDI6"/>
<feature type="region of interest" description="Disordered" evidence="1">
    <location>
        <begin position="1"/>
        <end position="60"/>
    </location>
</feature>
<protein>
    <submittedName>
        <fullName evidence="2">Uncharacterized protein</fullName>
    </submittedName>
</protein>
<dbReference type="Proteomes" id="UP000179920">
    <property type="component" value="Chromosome XVI"/>
</dbReference>
<evidence type="ECO:0000256" key="1">
    <source>
        <dbReference type="SAM" id="MobiDB-lite"/>
    </source>
</evidence>
<feature type="region of interest" description="Disordered" evidence="1">
    <location>
        <begin position="73"/>
        <end position="101"/>
    </location>
</feature>